<dbReference type="AlphaFoldDB" id="A0A328U6D7"/>
<comment type="caution">
    <text evidence="1">The sequence shown here is derived from an EMBL/GenBank/DDBJ whole genome shotgun (WGS) entry which is preliminary data.</text>
</comment>
<dbReference type="OrthoDB" id="2677830at2"/>
<keyword evidence="1" id="KW-0238">DNA-binding</keyword>
<gene>
    <name evidence="1" type="ORF">DL346_03990</name>
</gene>
<keyword evidence="2" id="KW-1185">Reference proteome</keyword>
<dbReference type="SUPFAM" id="SSF46785">
    <property type="entry name" value="Winged helix' DNA-binding domain"/>
    <property type="match status" value="1"/>
</dbReference>
<dbReference type="Gene3D" id="1.10.10.10">
    <property type="entry name" value="Winged helix-like DNA-binding domain superfamily/Winged helix DNA-binding domain"/>
    <property type="match status" value="1"/>
</dbReference>
<evidence type="ECO:0000313" key="2">
    <source>
        <dbReference type="Proteomes" id="UP000249260"/>
    </source>
</evidence>
<dbReference type="RefSeq" id="WP_112880765.1">
    <property type="nucleotide sequence ID" value="NZ_QLUW01000001.1"/>
</dbReference>
<dbReference type="InterPro" id="IPR036388">
    <property type="entry name" value="WH-like_DNA-bd_sf"/>
</dbReference>
<name>A0A328U6D7_9BACL</name>
<protein>
    <submittedName>
        <fullName evidence="1">DNA-binding response regulator</fullName>
    </submittedName>
</protein>
<dbReference type="GO" id="GO:0003677">
    <property type="term" value="F:DNA binding"/>
    <property type="evidence" value="ECO:0007669"/>
    <property type="project" value="UniProtKB-KW"/>
</dbReference>
<organism evidence="1 2">
    <name type="scientific">Paenibacillus montanisoli</name>
    <dbReference type="NCBI Taxonomy" id="2081970"/>
    <lineage>
        <taxon>Bacteria</taxon>
        <taxon>Bacillati</taxon>
        <taxon>Bacillota</taxon>
        <taxon>Bacilli</taxon>
        <taxon>Bacillales</taxon>
        <taxon>Paenibacillaceae</taxon>
        <taxon>Paenibacillus</taxon>
    </lineage>
</organism>
<evidence type="ECO:0000313" key="1">
    <source>
        <dbReference type="EMBL" id="RAP77642.1"/>
    </source>
</evidence>
<dbReference type="InterPro" id="IPR036390">
    <property type="entry name" value="WH_DNA-bd_sf"/>
</dbReference>
<reference evidence="1 2" key="1">
    <citation type="submission" date="2018-06" db="EMBL/GenBank/DDBJ databases">
        <title>Paenibacillus montanisoli sp. nov., isolated from mountain area soil.</title>
        <authorList>
            <person name="Wu M."/>
        </authorList>
    </citation>
    <scope>NUCLEOTIDE SEQUENCE [LARGE SCALE GENOMIC DNA]</scope>
    <source>
        <strain evidence="1 2">RA17</strain>
    </source>
</reference>
<accession>A0A328U6D7</accession>
<proteinExistence type="predicted"/>
<dbReference type="Proteomes" id="UP000249260">
    <property type="component" value="Unassembled WGS sequence"/>
</dbReference>
<sequence length="166" mass="19015">MDLQGATRFADFAYLPPLPYRVALEADGFGPHARDVSRWRFADDLRRQNHLLIDGWHLLRFAYDDIMEKPRRCQQTVLMGLAKWGGITHQAELSLDVYERALLHVMQELWGEVTPAVAAKRLGVTRRTATSSLKSLEKKGFLQAFASPTGRIMRYRLAGSLWNNMK</sequence>
<dbReference type="EMBL" id="QLUW01000001">
    <property type="protein sequence ID" value="RAP77642.1"/>
    <property type="molecule type" value="Genomic_DNA"/>
</dbReference>